<proteinExistence type="predicted"/>
<keyword evidence="1" id="KW-0472">Membrane</keyword>
<keyword evidence="1" id="KW-1133">Transmembrane helix</keyword>
<dbReference type="Proteomes" id="UP000324897">
    <property type="component" value="Unassembled WGS sequence"/>
</dbReference>
<reference evidence="2 3" key="1">
    <citation type="journal article" date="2019" name="Sci. Rep.">
        <title>A high-quality genome of Eragrostis curvula grass provides insights into Poaceae evolution and supports new strategies to enhance forage quality.</title>
        <authorList>
            <person name="Carballo J."/>
            <person name="Santos B.A.C.M."/>
            <person name="Zappacosta D."/>
            <person name="Garbus I."/>
            <person name="Selva J.P."/>
            <person name="Gallo C.A."/>
            <person name="Diaz A."/>
            <person name="Albertini E."/>
            <person name="Caccamo M."/>
            <person name="Echenique V."/>
        </authorList>
    </citation>
    <scope>NUCLEOTIDE SEQUENCE [LARGE SCALE GENOMIC DNA]</scope>
    <source>
        <strain evidence="3">cv. Victoria</strain>
        <tissue evidence="2">Leaf</tissue>
    </source>
</reference>
<keyword evidence="1" id="KW-0812">Transmembrane</keyword>
<dbReference type="AlphaFoldDB" id="A0A5J9SZ28"/>
<name>A0A5J9SZ28_9POAL</name>
<dbReference type="OrthoDB" id="696889at2759"/>
<dbReference type="EMBL" id="RWGY01000082">
    <property type="protein sequence ID" value="TVU04263.1"/>
    <property type="molecule type" value="Genomic_DNA"/>
</dbReference>
<feature type="transmembrane region" description="Helical" evidence="1">
    <location>
        <begin position="80"/>
        <end position="99"/>
    </location>
</feature>
<organism evidence="2 3">
    <name type="scientific">Eragrostis curvula</name>
    <name type="common">weeping love grass</name>
    <dbReference type="NCBI Taxonomy" id="38414"/>
    <lineage>
        <taxon>Eukaryota</taxon>
        <taxon>Viridiplantae</taxon>
        <taxon>Streptophyta</taxon>
        <taxon>Embryophyta</taxon>
        <taxon>Tracheophyta</taxon>
        <taxon>Spermatophyta</taxon>
        <taxon>Magnoliopsida</taxon>
        <taxon>Liliopsida</taxon>
        <taxon>Poales</taxon>
        <taxon>Poaceae</taxon>
        <taxon>PACMAD clade</taxon>
        <taxon>Chloridoideae</taxon>
        <taxon>Eragrostideae</taxon>
        <taxon>Eragrostidinae</taxon>
        <taxon>Eragrostis</taxon>
    </lineage>
</organism>
<feature type="transmembrane region" description="Helical" evidence="1">
    <location>
        <begin position="7"/>
        <end position="25"/>
    </location>
</feature>
<dbReference type="Gramene" id="TVU04263">
    <property type="protein sequence ID" value="TVU04263"/>
    <property type="gene ID" value="EJB05_50167"/>
</dbReference>
<protein>
    <submittedName>
        <fullName evidence="2">Uncharacterized protein</fullName>
    </submittedName>
</protein>
<comment type="caution">
    <text evidence="2">The sequence shown here is derived from an EMBL/GenBank/DDBJ whole genome shotgun (WGS) entry which is preliminary data.</text>
</comment>
<evidence type="ECO:0000313" key="3">
    <source>
        <dbReference type="Proteomes" id="UP000324897"/>
    </source>
</evidence>
<feature type="non-terminal residue" evidence="2">
    <location>
        <position position="1"/>
    </location>
</feature>
<feature type="transmembrane region" description="Helical" evidence="1">
    <location>
        <begin position="119"/>
        <end position="141"/>
    </location>
</feature>
<sequence length="188" mass="19010">MARASDAAVVAIFSAIAAVLLVGSLDHQLPAPAYTEAPTTLRGKVQVPLAETATVAFFASAGYVFRHLPHAAAAGRNRRLSEVVTFSLCASAGVLQYVLFVQPPEGVAINIDVRALGLAAARALPAAAALTFFLGMALVMVQVRAGRGGRGGVAGDGAVQGAVWILSNVALGAAAAVVGMMAVVLYTV</sequence>
<gene>
    <name evidence="2" type="ORF">EJB05_50167</name>
</gene>
<feature type="transmembrane region" description="Helical" evidence="1">
    <location>
        <begin position="45"/>
        <end position="68"/>
    </location>
</feature>
<evidence type="ECO:0000313" key="2">
    <source>
        <dbReference type="EMBL" id="TVU04263.1"/>
    </source>
</evidence>
<keyword evidence="3" id="KW-1185">Reference proteome</keyword>
<accession>A0A5J9SZ28</accession>
<feature type="transmembrane region" description="Helical" evidence="1">
    <location>
        <begin position="162"/>
        <end position="186"/>
    </location>
</feature>
<evidence type="ECO:0000256" key="1">
    <source>
        <dbReference type="SAM" id="Phobius"/>
    </source>
</evidence>